<dbReference type="Pfam" id="PF01370">
    <property type="entry name" value="Epimerase"/>
    <property type="match status" value="1"/>
</dbReference>
<dbReference type="RefSeq" id="WP_167229048.1">
    <property type="nucleotide sequence ID" value="NZ_JAAQPH010000022.1"/>
</dbReference>
<dbReference type="InterPro" id="IPR001509">
    <property type="entry name" value="Epimerase_deHydtase"/>
</dbReference>
<dbReference type="SUPFAM" id="SSF51735">
    <property type="entry name" value="NAD(P)-binding Rossmann-fold domains"/>
    <property type="match status" value="1"/>
</dbReference>
<organism evidence="4 5">
    <name type="scientific">Pelagibius litoralis</name>
    <dbReference type="NCBI Taxonomy" id="374515"/>
    <lineage>
        <taxon>Bacteria</taxon>
        <taxon>Pseudomonadati</taxon>
        <taxon>Pseudomonadota</taxon>
        <taxon>Alphaproteobacteria</taxon>
        <taxon>Rhodospirillales</taxon>
        <taxon>Rhodovibrionaceae</taxon>
        <taxon>Pelagibius</taxon>
    </lineage>
</organism>
<protein>
    <submittedName>
        <fullName evidence="4">NAD(P)-dependent oxidoreductase</fullName>
    </submittedName>
</protein>
<evidence type="ECO:0000313" key="4">
    <source>
        <dbReference type="EMBL" id="NIA71424.1"/>
    </source>
</evidence>
<dbReference type="EMBL" id="JAAQPH010000022">
    <property type="protein sequence ID" value="NIA71424.1"/>
    <property type="molecule type" value="Genomic_DNA"/>
</dbReference>
<comment type="pathway">
    <text evidence="1">Bacterial outer membrane biogenesis; LPS O-antigen biosynthesis.</text>
</comment>
<proteinExistence type="inferred from homology"/>
<evidence type="ECO:0000313" key="5">
    <source>
        <dbReference type="Proteomes" id="UP000761264"/>
    </source>
</evidence>
<gene>
    <name evidence="4" type="ORF">HBA54_22785</name>
</gene>
<feature type="domain" description="NAD-dependent epimerase/dehydratase" evidence="3">
    <location>
        <begin position="13"/>
        <end position="226"/>
    </location>
</feature>
<dbReference type="Gene3D" id="3.40.50.720">
    <property type="entry name" value="NAD(P)-binding Rossmann-like Domain"/>
    <property type="match status" value="1"/>
</dbReference>
<sequence length="311" mass="33351">MSLRDDNRGRPLLLTGASGFIGAWTLRRAVEAGQPMVACDLTDDRRRFTQIAPALSESDLITWRALDVTDAEAVSRAVAQHRPRAIIHLAALQIPDCARNPRLGALVNILGHLNLLEAAREQGGLPLVYGSSAAAKPRGPAAAPANLYGVYKKTGEEISRLYWQDHGVPSIGLRPYIVYGLGRDQGETSALTQAMRAAARGEPYEIPFSGRFCFQYASDVADIFLGCASRKIEGARTSDLSATLESVENVVAAIRATVPKARITVADRFRPGPEGSFETGAIEALLGSLPRTPLAEGVRATIDSFRVAADC</sequence>
<dbReference type="InterPro" id="IPR036291">
    <property type="entry name" value="NAD(P)-bd_dom_sf"/>
</dbReference>
<evidence type="ECO:0000256" key="2">
    <source>
        <dbReference type="ARBA" id="ARBA00007637"/>
    </source>
</evidence>
<comment type="similarity">
    <text evidence="2">Belongs to the NAD(P)-dependent epimerase/dehydratase family.</text>
</comment>
<dbReference type="Proteomes" id="UP000761264">
    <property type="component" value="Unassembled WGS sequence"/>
</dbReference>
<dbReference type="PANTHER" id="PTHR43000">
    <property type="entry name" value="DTDP-D-GLUCOSE 4,6-DEHYDRATASE-RELATED"/>
    <property type="match status" value="1"/>
</dbReference>
<evidence type="ECO:0000256" key="1">
    <source>
        <dbReference type="ARBA" id="ARBA00005125"/>
    </source>
</evidence>
<reference evidence="4" key="1">
    <citation type="submission" date="2020-03" db="EMBL/GenBank/DDBJ databases">
        <title>Genome of Pelagibius litoralis DSM 21314T.</title>
        <authorList>
            <person name="Wang G."/>
        </authorList>
    </citation>
    <scope>NUCLEOTIDE SEQUENCE</scope>
    <source>
        <strain evidence="4">DSM 21314</strain>
    </source>
</reference>
<dbReference type="AlphaFoldDB" id="A0A967F1L4"/>
<evidence type="ECO:0000259" key="3">
    <source>
        <dbReference type="Pfam" id="PF01370"/>
    </source>
</evidence>
<comment type="caution">
    <text evidence="4">The sequence shown here is derived from an EMBL/GenBank/DDBJ whole genome shotgun (WGS) entry which is preliminary data.</text>
</comment>
<keyword evidence="5" id="KW-1185">Reference proteome</keyword>
<name>A0A967F1L4_9PROT</name>
<accession>A0A967F1L4</accession>